<proteinExistence type="predicted"/>
<dbReference type="Proteomes" id="UP000307790">
    <property type="component" value="Unassembled WGS sequence"/>
</dbReference>
<evidence type="ECO:0000256" key="1">
    <source>
        <dbReference type="SAM" id="SignalP"/>
    </source>
</evidence>
<comment type="caution">
    <text evidence="2">The sequence shown here is derived from an EMBL/GenBank/DDBJ whole genome shotgun (WGS) entry which is preliminary data.</text>
</comment>
<evidence type="ECO:0000313" key="2">
    <source>
        <dbReference type="EMBL" id="TLU64150.1"/>
    </source>
</evidence>
<protein>
    <submittedName>
        <fullName evidence="2">Uncharacterized protein</fullName>
    </submittedName>
</protein>
<name>A0A5R9IF52_9GAMM</name>
<dbReference type="OrthoDB" id="6399720at2"/>
<dbReference type="AlphaFoldDB" id="A0A5R9IF52"/>
<dbReference type="EMBL" id="VCBC01000012">
    <property type="protein sequence ID" value="TLU64150.1"/>
    <property type="molecule type" value="Genomic_DNA"/>
</dbReference>
<keyword evidence="3" id="KW-1185">Reference proteome</keyword>
<sequence length="299" mass="34277">MKDRLILRVLMLVCVLVSSSAKSHSTDDLIMMGYSSEPLAEPVFDYTYTMVDSATFNNWLNANYKNLDQKSMKGPREYLYYLISSYISDLHSKTGKILPDEPDLVLESLFAWSEKLGVYGANQFYNKVKRRSAPPIAPLVLPPEGIRITTMHDMYRIEAEHGNWTLLFPYYFMIGEIKQFVAKDGTPVQLLIISTGASKDKSEPGRSQATLMFVYSPPGSEKKFKKFWTEQFAAKENQPRQLGESSSLYVYQEDALMHKELYFQSTPSGNYLTAYLGVDGTYQHNRQHFLDFVKKINVK</sequence>
<evidence type="ECO:0000313" key="3">
    <source>
        <dbReference type="Proteomes" id="UP000307790"/>
    </source>
</evidence>
<feature type="signal peptide" evidence="1">
    <location>
        <begin position="1"/>
        <end position="23"/>
    </location>
</feature>
<gene>
    <name evidence="2" type="ORF">FE810_12645</name>
</gene>
<accession>A0A5R9IF52</accession>
<feature type="chain" id="PRO_5024342536" evidence="1">
    <location>
        <begin position="24"/>
        <end position="299"/>
    </location>
</feature>
<dbReference type="RefSeq" id="WP_138320433.1">
    <property type="nucleotide sequence ID" value="NZ_VCBC01000012.1"/>
</dbReference>
<organism evidence="2 3">
    <name type="scientific">Thalassotalea litorea</name>
    <dbReference type="NCBI Taxonomy" id="2020715"/>
    <lineage>
        <taxon>Bacteria</taxon>
        <taxon>Pseudomonadati</taxon>
        <taxon>Pseudomonadota</taxon>
        <taxon>Gammaproteobacteria</taxon>
        <taxon>Alteromonadales</taxon>
        <taxon>Colwelliaceae</taxon>
        <taxon>Thalassotalea</taxon>
    </lineage>
</organism>
<keyword evidence="1" id="KW-0732">Signal</keyword>
<reference evidence="2 3" key="1">
    <citation type="submission" date="2019-05" db="EMBL/GenBank/DDBJ databases">
        <title>Genome sequences of Thalassotalea litorea 1K03283.</title>
        <authorList>
            <person name="Zhang D."/>
        </authorList>
    </citation>
    <scope>NUCLEOTIDE SEQUENCE [LARGE SCALE GENOMIC DNA]</scope>
    <source>
        <strain evidence="2 3">MCCC 1K03283</strain>
    </source>
</reference>